<feature type="chain" id="PRO_5035213671" evidence="1">
    <location>
        <begin position="22"/>
        <end position="144"/>
    </location>
</feature>
<evidence type="ECO:0000256" key="1">
    <source>
        <dbReference type="SAM" id="SignalP"/>
    </source>
</evidence>
<keyword evidence="1" id="KW-0732">Signal</keyword>
<keyword evidence="3" id="KW-1185">Reference proteome</keyword>
<dbReference type="AlphaFoldDB" id="A0A8J7MBR6"/>
<organism evidence="2 3">
    <name type="scientific">Persicirhabdus sediminis</name>
    <dbReference type="NCBI Taxonomy" id="454144"/>
    <lineage>
        <taxon>Bacteria</taxon>
        <taxon>Pseudomonadati</taxon>
        <taxon>Verrucomicrobiota</taxon>
        <taxon>Verrucomicrobiia</taxon>
        <taxon>Verrucomicrobiales</taxon>
        <taxon>Verrucomicrobiaceae</taxon>
        <taxon>Persicirhabdus</taxon>
    </lineage>
</organism>
<dbReference type="RefSeq" id="WP_200310220.1">
    <property type="nucleotide sequence ID" value="NZ_JAENIM010000016.1"/>
</dbReference>
<sequence length="144" mass="15896">MKYPAFIVTACILASCPLASAQAEIPKVRKKKTLADYCLTITGPSTWTYIPKGSIIHTPKRLNNNINGSTQNKSEVTWQQFAQANPTTVKAFEVTIEQARGLQPIAQEYKDQFLLQRVIVVAVHNGSPIQMITPSNPVAENTNQ</sequence>
<reference evidence="2" key="1">
    <citation type="submission" date="2021-01" db="EMBL/GenBank/DDBJ databases">
        <title>Modified the classification status of verrucomicrobia.</title>
        <authorList>
            <person name="Feng X."/>
        </authorList>
    </citation>
    <scope>NUCLEOTIDE SEQUENCE</scope>
    <source>
        <strain evidence="2">_KCTC 22039</strain>
    </source>
</reference>
<dbReference type="Proteomes" id="UP000624703">
    <property type="component" value="Unassembled WGS sequence"/>
</dbReference>
<proteinExistence type="predicted"/>
<dbReference type="EMBL" id="JAENIM010000016">
    <property type="protein sequence ID" value="MBK1790182.1"/>
    <property type="molecule type" value="Genomic_DNA"/>
</dbReference>
<evidence type="ECO:0000313" key="3">
    <source>
        <dbReference type="Proteomes" id="UP000624703"/>
    </source>
</evidence>
<name>A0A8J7MBR6_9BACT</name>
<dbReference type="PROSITE" id="PS51257">
    <property type="entry name" value="PROKAR_LIPOPROTEIN"/>
    <property type="match status" value="1"/>
</dbReference>
<evidence type="ECO:0000313" key="2">
    <source>
        <dbReference type="EMBL" id="MBK1790182.1"/>
    </source>
</evidence>
<gene>
    <name evidence="2" type="ORF">JIN82_03320</name>
</gene>
<comment type="caution">
    <text evidence="2">The sequence shown here is derived from an EMBL/GenBank/DDBJ whole genome shotgun (WGS) entry which is preliminary data.</text>
</comment>
<protein>
    <submittedName>
        <fullName evidence="2">Uncharacterized protein</fullName>
    </submittedName>
</protein>
<accession>A0A8J7MBR6</accession>
<feature type="signal peptide" evidence="1">
    <location>
        <begin position="1"/>
        <end position="21"/>
    </location>
</feature>